<keyword evidence="1" id="KW-0732">Signal</keyword>
<evidence type="ECO:0000313" key="2">
    <source>
        <dbReference type="EMBL" id="TMQ58888.1"/>
    </source>
</evidence>
<gene>
    <name evidence="2" type="ORF">E6K76_06610</name>
</gene>
<evidence type="ECO:0000256" key="1">
    <source>
        <dbReference type="SAM" id="SignalP"/>
    </source>
</evidence>
<proteinExistence type="predicted"/>
<feature type="signal peptide" evidence="1">
    <location>
        <begin position="1"/>
        <end position="27"/>
    </location>
</feature>
<name>A0A538T5J2_UNCEI</name>
<feature type="chain" id="PRO_5021704643" description="Lipocalin-like domain-containing protein" evidence="1">
    <location>
        <begin position="28"/>
        <end position="320"/>
    </location>
</feature>
<sequence>MRFLDVTRLLRAGGMALLLTVPGRSCAAPEAQGHKAAPSRPGDLGADRSLVPDLGRYFGTWLWIKSEGLVADSDPETKGAARTLVLRPDMTYEFHERRATRDTVLCRGGYLFSEQSEPGGNVIQALQFEGWYESYERRMLADFEGPDTLHLAGYSCENCPDHAFVRGRTALFGARVTRGERFVHDLWDGLRLELNPLPLGWEIAIRDTMRPGENLARLTPPGPNRGDVNAPRQRREFIFSREVGKTIQGPSADHGVTEEEVERVAREGRGVLTVEEMNLAAHAPGGRAGIEWMRFTAAVEEVGGGALRPAEGPAKRGAGP</sequence>
<dbReference type="AlphaFoldDB" id="A0A538T5J2"/>
<dbReference type="EMBL" id="VBOW01000028">
    <property type="protein sequence ID" value="TMQ58888.1"/>
    <property type="molecule type" value="Genomic_DNA"/>
</dbReference>
<comment type="caution">
    <text evidence="2">The sequence shown here is derived from an EMBL/GenBank/DDBJ whole genome shotgun (WGS) entry which is preliminary data.</text>
</comment>
<evidence type="ECO:0000313" key="3">
    <source>
        <dbReference type="Proteomes" id="UP000316852"/>
    </source>
</evidence>
<evidence type="ECO:0008006" key="4">
    <source>
        <dbReference type="Google" id="ProtNLM"/>
    </source>
</evidence>
<reference evidence="2 3" key="1">
    <citation type="journal article" date="2019" name="Nat. Microbiol.">
        <title>Mediterranean grassland soil C-N compound turnover is dependent on rainfall and depth, and is mediated by genomically divergent microorganisms.</title>
        <authorList>
            <person name="Diamond S."/>
            <person name="Andeer P.F."/>
            <person name="Li Z."/>
            <person name="Crits-Christoph A."/>
            <person name="Burstein D."/>
            <person name="Anantharaman K."/>
            <person name="Lane K.R."/>
            <person name="Thomas B.C."/>
            <person name="Pan C."/>
            <person name="Northen T.R."/>
            <person name="Banfield J.F."/>
        </authorList>
    </citation>
    <scope>NUCLEOTIDE SEQUENCE [LARGE SCALE GENOMIC DNA]</scope>
    <source>
        <strain evidence="2">WS_6</strain>
    </source>
</reference>
<organism evidence="2 3">
    <name type="scientific">Eiseniibacteriota bacterium</name>
    <dbReference type="NCBI Taxonomy" id="2212470"/>
    <lineage>
        <taxon>Bacteria</taxon>
        <taxon>Candidatus Eiseniibacteriota</taxon>
    </lineage>
</organism>
<dbReference type="Proteomes" id="UP000316852">
    <property type="component" value="Unassembled WGS sequence"/>
</dbReference>
<accession>A0A538T5J2</accession>
<protein>
    <recommendedName>
        <fullName evidence="4">Lipocalin-like domain-containing protein</fullName>
    </recommendedName>
</protein>